<comment type="caution">
    <text evidence="2">The sequence shown here is derived from an EMBL/GenBank/DDBJ whole genome shotgun (WGS) entry which is preliminary data.</text>
</comment>
<proteinExistence type="predicted"/>
<feature type="transmembrane region" description="Helical" evidence="1">
    <location>
        <begin position="12"/>
        <end position="35"/>
    </location>
</feature>
<dbReference type="AlphaFoldDB" id="A0A1F6BTN9"/>
<dbReference type="Proteomes" id="UP000179014">
    <property type="component" value="Unassembled WGS sequence"/>
</dbReference>
<keyword evidence="1" id="KW-1133">Transmembrane helix</keyword>
<dbReference type="EMBL" id="MFKN01000034">
    <property type="protein sequence ID" value="OGG40280.1"/>
    <property type="molecule type" value="Genomic_DNA"/>
</dbReference>
<sequence>MSTIFHRPTRGYIVIFALIVSAAIMTVTTAFFNYYGSAVHAERFSFASAQAQALAEAGIDKAVYELNQSAGYSGESEIALGNGTYNVSIASIDGNTKRVTATSYVPNSTNPTAKKVVQATIGIDASVVSFNYGVQIGQGGVTMSNGSRIEGNIFVNGSISGSGTITGDATVAMGTDPIANQQWTVQNSSFNLGDIAANANVAQSFNPTVSSSLAKVSLNIKKTGNPGDITIKIVTDNSGKPSKTVLASGTIPASLVTTAYGLADATLDSTPALTADQTYWIIAIASVNASNYFIWGRDSSGGYSRGAAKYSSNWNASSPTWTSITGDLNFKMYISGVPTTLSGVTVGGNAWAYSLSSCSVGGNASYQTISSCSVSGTQYPGAAVAAPIPLPISDAQITDWEETATAGGTIAGPYSVSGTQTLGPKKINGDLTVTNGNILILSGPVWVNGNITLSNNAILRVSSGTGSNGAILIADATNATTTKGKVNISNNVVVEGNGSANSFPMIISTNTGSEAIEFSNNADGVILYAPYGGIEVSNGASANQITAKQLELENNATITYENGLQNASFSNGPGGSWEVVPGTYAITQ</sequence>
<keyword evidence="1" id="KW-0812">Transmembrane</keyword>
<dbReference type="InterPro" id="IPR012332">
    <property type="entry name" value="Autotransporter_pectin_lyase_C"/>
</dbReference>
<organism evidence="2 3">
    <name type="scientific">Candidatus Kaiserbacteria bacterium GWA2_50_9</name>
    <dbReference type="NCBI Taxonomy" id="1798474"/>
    <lineage>
        <taxon>Bacteria</taxon>
        <taxon>Candidatus Kaiseribacteriota</taxon>
    </lineage>
</organism>
<evidence type="ECO:0000313" key="2">
    <source>
        <dbReference type="EMBL" id="OGG40280.1"/>
    </source>
</evidence>
<keyword evidence="1" id="KW-0472">Membrane</keyword>
<dbReference type="NCBIfam" id="NF041539">
    <property type="entry name" value="choice_anch_R"/>
    <property type="match status" value="1"/>
</dbReference>
<evidence type="ECO:0000256" key="1">
    <source>
        <dbReference type="SAM" id="Phobius"/>
    </source>
</evidence>
<accession>A0A1F6BTN9</accession>
<evidence type="ECO:0000313" key="3">
    <source>
        <dbReference type="Proteomes" id="UP000179014"/>
    </source>
</evidence>
<dbReference type="STRING" id="1798474.A2118_02250"/>
<reference evidence="2 3" key="1">
    <citation type="journal article" date="2016" name="Nat. Commun.">
        <title>Thousands of microbial genomes shed light on interconnected biogeochemical processes in an aquifer system.</title>
        <authorList>
            <person name="Anantharaman K."/>
            <person name="Brown C.T."/>
            <person name="Hug L.A."/>
            <person name="Sharon I."/>
            <person name="Castelle C.J."/>
            <person name="Probst A.J."/>
            <person name="Thomas B.C."/>
            <person name="Singh A."/>
            <person name="Wilkins M.J."/>
            <person name="Karaoz U."/>
            <person name="Brodie E.L."/>
            <person name="Williams K.H."/>
            <person name="Hubbard S.S."/>
            <person name="Banfield J.F."/>
        </authorList>
    </citation>
    <scope>NUCLEOTIDE SEQUENCE [LARGE SCALE GENOMIC DNA]</scope>
</reference>
<protein>
    <submittedName>
        <fullName evidence="2">Uncharacterized protein</fullName>
    </submittedName>
</protein>
<dbReference type="Gene3D" id="2.160.20.20">
    <property type="match status" value="1"/>
</dbReference>
<gene>
    <name evidence="2" type="ORF">A2118_02250</name>
</gene>
<name>A0A1F6BTN9_9BACT</name>